<reference evidence="9" key="1">
    <citation type="submission" date="2017-05" db="EMBL/GenBank/DDBJ databases">
        <authorList>
            <person name="Sharma S."/>
            <person name="Sidhu C."/>
            <person name="Pinnaka A.K."/>
        </authorList>
    </citation>
    <scope>NUCLEOTIDE SEQUENCE [LARGE SCALE GENOMIC DNA]</scope>
    <source>
        <strain evidence="9">AK93</strain>
    </source>
</reference>
<keyword evidence="4 6" id="KW-1133">Transmembrane helix</keyword>
<dbReference type="InterPro" id="IPR051449">
    <property type="entry name" value="ABC-2_transporter_component"/>
</dbReference>
<comment type="subcellular location">
    <subcellularLocation>
        <location evidence="1">Cell membrane</location>
        <topology evidence="1">Multi-pass membrane protein</topology>
    </subcellularLocation>
</comment>
<proteinExistence type="predicted"/>
<sequence length="391" mass="42357">MQQPGFFAVVAREWRHLLRDRSDAFFVFGLPLLLGLLLVWTFASATPRGLPVLVLDQDGSHESRQLTRLIDAAPGVSVAQRTPIAGQAWEALETRQVYGVVHIPRGFTDELVAGRRPTVQFQHNAQYATHSAQLRRDVQMAVATFSTAVELTAEQRQGRPNPYALDAAQPIPVASETLFNESLDYQRFLAAALWPAVLQMVLMITAVAAVGRELRDGTAQRWLDVAGGGVTTAVVAKLLPYAVFYFVLSVGMLLWLSLGRSIPVAGSVWVLVVGLALLVAAGLSLGLLAVALVRNYRMALSVTAFYTAPAFAFAGHAFPLASMPVGAQVWAALLPLTYWLPLQNQQWLAGAPASYALGLLGALALYVLIPLVLGLLLLRRRGFSPEAWGAR</sequence>
<evidence type="ECO:0000313" key="9">
    <source>
        <dbReference type="Proteomes" id="UP000256763"/>
    </source>
</evidence>
<evidence type="ECO:0000259" key="7">
    <source>
        <dbReference type="Pfam" id="PF12698"/>
    </source>
</evidence>
<dbReference type="PANTHER" id="PTHR30294">
    <property type="entry name" value="MEMBRANE COMPONENT OF ABC TRANSPORTER YHHJ-RELATED"/>
    <property type="match status" value="1"/>
</dbReference>
<evidence type="ECO:0000256" key="5">
    <source>
        <dbReference type="ARBA" id="ARBA00023136"/>
    </source>
</evidence>
<feature type="transmembrane region" description="Helical" evidence="6">
    <location>
        <begin position="188"/>
        <end position="210"/>
    </location>
</feature>
<evidence type="ECO:0000256" key="6">
    <source>
        <dbReference type="SAM" id="Phobius"/>
    </source>
</evidence>
<dbReference type="GO" id="GO:0140359">
    <property type="term" value="F:ABC-type transporter activity"/>
    <property type="evidence" value="ECO:0007669"/>
    <property type="project" value="InterPro"/>
</dbReference>
<comment type="caution">
    <text evidence="8">The sequence shown here is derived from an EMBL/GenBank/DDBJ whole genome shotgun (WGS) entry which is preliminary data.</text>
</comment>
<dbReference type="EMBL" id="NFZW01000007">
    <property type="protein sequence ID" value="RFA37503.1"/>
    <property type="molecule type" value="Genomic_DNA"/>
</dbReference>
<dbReference type="Proteomes" id="UP000256763">
    <property type="component" value="Unassembled WGS sequence"/>
</dbReference>
<feature type="transmembrane region" description="Helical" evidence="6">
    <location>
        <begin position="268"/>
        <end position="293"/>
    </location>
</feature>
<dbReference type="GO" id="GO:0005886">
    <property type="term" value="C:plasma membrane"/>
    <property type="evidence" value="ECO:0007669"/>
    <property type="project" value="UniProtKB-SubCell"/>
</dbReference>
<gene>
    <name evidence="8" type="ORF">CAL65_09530</name>
</gene>
<keyword evidence="9" id="KW-1185">Reference proteome</keyword>
<dbReference type="AlphaFoldDB" id="A0A3E0WZB6"/>
<evidence type="ECO:0000256" key="1">
    <source>
        <dbReference type="ARBA" id="ARBA00004651"/>
    </source>
</evidence>
<evidence type="ECO:0000256" key="2">
    <source>
        <dbReference type="ARBA" id="ARBA00022475"/>
    </source>
</evidence>
<name>A0A3E0WZB6_9GAMM</name>
<dbReference type="RefSeq" id="WP_116301838.1">
    <property type="nucleotide sequence ID" value="NZ_NFZV01000006.1"/>
</dbReference>
<protein>
    <recommendedName>
        <fullName evidence="7">ABC-2 type transporter transmembrane domain-containing protein</fullName>
    </recommendedName>
</protein>
<feature type="domain" description="ABC-2 type transporter transmembrane" evidence="7">
    <location>
        <begin position="25"/>
        <end position="376"/>
    </location>
</feature>
<feature type="transmembrane region" description="Helical" evidence="6">
    <location>
        <begin position="24"/>
        <end position="43"/>
    </location>
</feature>
<evidence type="ECO:0000256" key="4">
    <source>
        <dbReference type="ARBA" id="ARBA00022989"/>
    </source>
</evidence>
<evidence type="ECO:0000313" key="8">
    <source>
        <dbReference type="EMBL" id="RFA37503.1"/>
    </source>
</evidence>
<keyword evidence="3 6" id="KW-0812">Transmembrane</keyword>
<feature type="transmembrane region" description="Helical" evidence="6">
    <location>
        <begin position="222"/>
        <end position="248"/>
    </location>
</feature>
<accession>A0A3E0WZB6</accession>
<dbReference type="PANTHER" id="PTHR30294:SF47">
    <property type="entry name" value="INNER MEMBRANE TRANSPORT PERMEASE YHHJ"/>
    <property type="match status" value="1"/>
</dbReference>
<dbReference type="Pfam" id="PF12698">
    <property type="entry name" value="ABC2_membrane_3"/>
    <property type="match status" value="1"/>
</dbReference>
<evidence type="ECO:0000256" key="3">
    <source>
        <dbReference type="ARBA" id="ARBA00022692"/>
    </source>
</evidence>
<dbReference type="OrthoDB" id="9808686at2"/>
<dbReference type="InterPro" id="IPR013525">
    <property type="entry name" value="ABC2_TM"/>
</dbReference>
<dbReference type="Gene3D" id="3.40.1710.10">
    <property type="entry name" value="abc type-2 transporter like domain"/>
    <property type="match status" value="1"/>
</dbReference>
<feature type="transmembrane region" description="Helical" evidence="6">
    <location>
        <begin position="353"/>
        <end position="378"/>
    </location>
</feature>
<feature type="transmembrane region" description="Helical" evidence="6">
    <location>
        <begin position="305"/>
        <end position="333"/>
    </location>
</feature>
<organism evidence="8 9">
    <name type="scientific">Alkalilimnicola ehrlichii</name>
    <dbReference type="NCBI Taxonomy" id="351052"/>
    <lineage>
        <taxon>Bacteria</taxon>
        <taxon>Pseudomonadati</taxon>
        <taxon>Pseudomonadota</taxon>
        <taxon>Gammaproteobacteria</taxon>
        <taxon>Chromatiales</taxon>
        <taxon>Ectothiorhodospiraceae</taxon>
        <taxon>Alkalilimnicola</taxon>
    </lineage>
</organism>
<keyword evidence="2" id="KW-1003">Cell membrane</keyword>
<keyword evidence="5 6" id="KW-0472">Membrane</keyword>